<dbReference type="RefSeq" id="WP_163964589.1">
    <property type="nucleotide sequence ID" value="NZ_JAAGNX010000002.1"/>
</dbReference>
<keyword evidence="2 5" id="KW-0812">Transmembrane</keyword>
<evidence type="ECO:0000256" key="1">
    <source>
        <dbReference type="ARBA" id="ARBA00004141"/>
    </source>
</evidence>
<comment type="caution">
    <text evidence="7">The sequence shown here is derived from an EMBL/GenBank/DDBJ whole genome shotgun (WGS) entry which is preliminary data.</text>
</comment>
<evidence type="ECO:0000256" key="4">
    <source>
        <dbReference type="ARBA" id="ARBA00023136"/>
    </source>
</evidence>
<dbReference type="PANTHER" id="PTHR43471:SF12">
    <property type="entry name" value="HYPOTHETICAL MEMBRANE PROTEIN, CONSERVED"/>
    <property type="match status" value="1"/>
</dbReference>
<evidence type="ECO:0000256" key="2">
    <source>
        <dbReference type="ARBA" id="ARBA00022692"/>
    </source>
</evidence>
<feature type="transmembrane region" description="Helical" evidence="5">
    <location>
        <begin position="232"/>
        <end position="250"/>
    </location>
</feature>
<name>A0A6B2M2K1_9BACT</name>
<keyword evidence="3 5" id="KW-1133">Transmembrane helix</keyword>
<dbReference type="GO" id="GO:0140359">
    <property type="term" value="F:ABC-type transporter activity"/>
    <property type="evidence" value="ECO:0007669"/>
    <property type="project" value="InterPro"/>
</dbReference>
<evidence type="ECO:0000259" key="6">
    <source>
        <dbReference type="Pfam" id="PF12698"/>
    </source>
</evidence>
<feature type="transmembrane region" description="Helical" evidence="5">
    <location>
        <begin position="21"/>
        <end position="43"/>
    </location>
</feature>
<dbReference type="AlphaFoldDB" id="A0A6B2M2K1"/>
<proteinExistence type="predicted"/>
<keyword evidence="8" id="KW-1185">Reference proteome</keyword>
<dbReference type="GO" id="GO:0016020">
    <property type="term" value="C:membrane"/>
    <property type="evidence" value="ECO:0007669"/>
    <property type="project" value="UniProtKB-SubCell"/>
</dbReference>
<feature type="transmembrane region" description="Helical" evidence="5">
    <location>
        <begin position="98"/>
        <end position="120"/>
    </location>
</feature>
<feature type="transmembrane region" description="Helical" evidence="5">
    <location>
        <begin position="140"/>
        <end position="160"/>
    </location>
</feature>
<evidence type="ECO:0000256" key="3">
    <source>
        <dbReference type="ARBA" id="ARBA00022989"/>
    </source>
</evidence>
<evidence type="ECO:0000256" key="5">
    <source>
        <dbReference type="SAM" id="Phobius"/>
    </source>
</evidence>
<dbReference type="EMBL" id="JAAGNX010000002">
    <property type="protein sequence ID" value="NDV62552.1"/>
    <property type="molecule type" value="Genomic_DNA"/>
</dbReference>
<gene>
    <name evidence="7" type="ORF">G0Q06_08825</name>
</gene>
<dbReference type="Proteomes" id="UP000478417">
    <property type="component" value="Unassembled WGS sequence"/>
</dbReference>
<sequence>MLKLIYLIRHELRSLFYAPSTYLAMVLSLLLMGFFYYITLLTVSAEEQEQLPATLYFSLFWVPVLLIVPMLTMRSFAEERRLGTIETLLTAPIRPAHLVTAKFIAAYGFYLLVWVISFAYPVITSMVVNQPEISEKLLNIGALLGGFLFIAASGTLFVGIGIFTSSLTRSQLVAGMLSFSILFMLIVGVASIRLLQFDPGDSSIFSDAALTYFQVFDHFEDFSRGIIDSRPFIYYLSSCFAVLGLAVLVVESKR</sequence>
<dbReference type="PANTHER" id="PTHR43471">
    <property type="entry name" value="ABC TRANSPORTER PERMEASE"/>
    <property type="match status" value="1"/>
</dbReference>
<evidence type="ECO:0000313" key="7">
    <source>
        <dbReference type="EMBL" id="NDV62552.1"/>
    </source>
</evidence>
<feature type="domain" description="ABC-2 type transporter transmembrane" evidence="6">
    <location>
        <begin position="54"/>
        <end position="191"/>
    </location>
</feature>
<protein>
    <submittedName>
        <fullName evidence="7">ABC transporter permease subunit</fullName>
    </submittedName>
</protein>
<feature type="transmembrane region" description="Helical" evidence="5">
    <location>
        <begin position="172"/>
        <end position="195"/>
    </location>
</feature>
<organism evidence="7 8">
    <name type="scientific">Oceanipulchritudo coccoides</name>
    <dbReference type="NCBI Taxonomy" id="2706888"/>
    <lineage>
        <taxon>Bacteria</taxon>
        <taxon>Pseudomonadati</taxon>
        <taxon>Verrucomicrobiota</taxon>
        <taxon>Opitutia</taxon>
        <taxon>Puniceicoccales</taxon>
        <taxon>Oceanipulchritudinaceae</taxon>
        <taxon>Oceanipulchritudo</taxon>
    </lineage>
</organism>
<dbReference type="InterPro" id="IPR013525">
    <property type="entry name" value="ABC2_TM"/>
</dbReference>
<evidence type="ECO:0000313" key="8">
    <source>
        <dbReference type="Proteomes" id="UP000478417"/>
    </source>
</evidence>
<dbReference type="Pfam" id="PF12698">
    <property type="entry name" value="ABC2_membrane_3"/>
    <property type="match status" value="1"/>
</dbReference>
<accession>A0A6B2M2K1</accession>
<feature type="transmembrane region" description="Helical" evidence="5">
    <location>
        <begin position="55"/>
        <end position="77"/>
    </location>
</feature>
<keyword evidence="4 5" id="KW-0472">Membrane</keyword>
<comment type="subcellular location">
    <subcellularLocation>
        <location evidence="1">Membrane</location>
        <topology evidence="1">Multi-pass membrane protein</topology>
    </subcellularLocation>
</comment>
<reference evidence="7 8" key="1">
    <citation type="submission" date="2020-02" db="EMBL/GenBank/DDBJ databases">
        <title>Albibacoteraceae fam. nov., the first described family within the subdivision 4 Verrucomicrobia.</title>
        <authorList>
            <person name="Xi F."/>
        </authorList>
    </citation>
    <scope>NUCLEOTIDE SEQUENCE [LARGE SCALE GENOMIC DNA]</scope>
    <source>
        <strain evidence="7 8">CK1056</strain>
    </source>
</reference>